<protein>
    <submittedName>
        <fullName evidence="1">Uncharacterized protein</fullName>
    </submittedName>
</protein>
<dbReference type="RefSeq" id="WP_175305011.1">
    <property type="nucleotide sequence ID" value="NZ_CP159279.1"/>
</dbReference>
<gene>
    <name evidence="1" type="ORF">ABRP34_19425</name>
</gene>
<dbReference type="EMBL" id="CP159279">
    <property type="protein sequence ID" value="XCH10950.1"/>
    <property type="molecule type" value="Genomic_DNA"/>
</dbReference>
<reference evidence="1" key="1">
    <citation type="submission" date="2024-06" db="EMBL/GenBank/DDBJ databases">
        <title>Biodegradation of dimethachlon by Arthrobacter sp. K5: mechanistic insights and ecological implications.</title>
        <authorList>
            <person name="Hu S."/>
            <person name="Lu P."/>
        </authorList>
    </citation>
    <scope>NUCLEOTIDE SEQUENCE</scope>
    <source>
        <strain evidence="1">K5</strain>
    </source>
</reference>
<dbReference type="AlphaFoldDB" id="A0AAU8EMZ1"/>
<proteinExistence type="predicted"/>
<evidence type="ECO:0000313" key="1">
    <source>
        <dbReference type="EMBL" id="XCH10950.1"/>
    </source>
</evidence>
<organism evidence="1">
    <name type="scientific">Arthrobacter sp. K5</name>
    <dbReference type="NCBI Taxonomy" id="2839623"/>
    <lineage>
        <taxon>Bacteria</taxon>
        <taxon>Bacillati</taxon>
        <taxon>Actinomycetota</taxon>
        <taxon>Actinomycetes</taxon>
        <taxon>Micrococcales</taxon>
        <taxon>Micrococcaceae</taxon>
        <taxon>Arthrobacter</taxon>
    </lineage>
</organism>
<accession>A0AAU8EMZ1</accession>
<sequence>MLWNTLNLFFTTRADGNSQFGESASNTDFPKGQLTSAAWEGWWDSAAQV</sequence>
<name>A0AAU8EMZ1_9MICC</name>